<dbReference type="InterPro" id="IPR004171">
    <property type="entry name" value="cAMP_dep_PKI"/>
</dbReference>
<evidence type="ECO:0000313" key="4">
    <source>
        <dbReference type="EMBL" id="KZC11439.1"/>
    </source>
</evidence>
<dbReference type="Proteomes" id="UP000076502">
    <property type="component" value="Unassembled WGS sequence"/>
</dbReference>
<evidence type="ECO:0000256" key="3">
    <source>
        <dbReference type="ARBA" id="ARBA00023013"/>
    </source>
</evidence>
<name>A0A154PHX0_DUFNO</name>
<dbReference type="AlphaFoldDB" id="A0A154PHX0"/>
<sequence>MTKVYNVAKPPPRQKPALRSELEHSVKVTVRGVTTIRNSQTLSQVVKAFGLLGGYIQEYMNKMKHYIHGKGVPIGRLRVATALKSPAFKNINIFITLLYYIFTTGNGSVSRSMCDEQITKFLSTRRSGRRNALTDSLACRAETGIVELPDRFEGLSVNIVKVKIAIKPGGYENWFSKICATGSIYLNAEFTVTEGPYAKCKIYQEIGIKSGKAEEKAIFVRKFGSVAVLNGLECRGKYDEEKLWIAVIEKAMNDALGKNVKLKEEAIKWLNSESFKTAYELVNLDYEHVKNCYMWIIKSCLITRPL</sequence>
<organism evidence="4 5">
    <name type="scientific">Dufourea novaeangliae</name>
    <name type="common">Sweat bee</name>
    <dbReference type="NCBI Taxonomy" id="178035"/>
    <lineage>
        <taxon>Eukaryota</taxon>
        <taxon>Metazoa</taxon>
        <taxon>Ecdysozoa</taxon>
        <taxon>Arthropoda</taxon>
        <taxon>Hexapoda</taxon>
        <taxon>Insecta</taxon>
        <taxon>Pterygota</taxon>
        <taxon>Neoptera</taxon>
        <taxon>Endopterygota</taxon>
        <taxon>Hymenoptera</taxon>
        <taxon>Apocrita</taxon>
        <taxon>Aculeata</taxon>
        <taxon>Apoidea</taxon>
        <taxon>Anthophila</taxon>
        <taxon>Halictidae</taxon>
        <taxon>Rophitinae</taxon>
        <taxon>Dufourea</taxon>
    </lineage>
</organism>
<protein>
    <submittedName>
        <fullName evidence="4">Uncharacterized protein</fullName>
    </submittedName>
</protein>
<keyword evidence="3" id="KW-0649">Protein kinase inhibitor</keyword>
<evidence type="ECO:0000256" key="1">
    <source>
        <dbReference type="ARBA" id="ARBA00002844"/>
    </source>
</evidence>
<keyword evidence="5" id="KW-1185">Reference proteome</keyword>
<comment type="function">
    <text evidence="1">Extremely potent competitive inhibitor of cAMP-dependent protein kinase activity, this protein interacts with the catalytic subunit of the enzyme after the cAMP-induced dissociation of its regulatory chains.</text>
</comment>
<dbReference type="EMBL" id="KQ434916">
    <property type="protein sequence ID" value="KZC11439.1"/>
    <property type="molecule type" value="Genomic_DNA"/>
</dbReference>
<dbReference type="GO" id="GO:0004862">
    <property type="term" value="F:cAMP-dependent protein kinase inhibitor activity"/>
    <property type="evidence" value="ECO:0007669"/>
    <property type="project" value="InterPro"/>
</dbReference>
<dbReference type="Pfam" id="PF02827">
    <property type="entry name" value="PKI"/>
    <property type="match status" value="1"/>
</dbReference>
<evidence type="ECO:0000313" key="5">
    <source>
        <dbReference type="Proteomes" id="UP000076502"/>
    </source>
</evidence>
<proteinExistence type="inferred from homology"/>
<accession>A0A154PHX0</accession>
<reference evidence="4 5" key="1">
    <citation type="submission" date="2015-07" db="EMBL/GenBank/DDBJ databases">
        <title>The genome of Dufourea novaeangliae.</title>
        <authorList>
            <person name="Pan H."/>
            <person name="Kapheim K."/>
        </authorList>
    </citation>
    <scope>NUCLEOTIDE SEQUENCE [LARGE SCALE GENOMIC DNA]</scope>
    <source>
        <strain evidence="4">0120121106</strain>
        <tissue evidence="4">Whole body</tissue>
    </source>
</reference>
<comment type="similarity">
    <text evidence="2">Belongs to the PKI family.</text>
</comment>
<gene>
    <name evidence="4" type="ORF">WN55_03028</name>
</gene>
<evidence type="ECO:0000256" key="2">
    <source>
        <dbReference type="ARBA" id="ARBA00006393"/>
    </source>
</evidence>